<accession>A0A835XRI4</accession>
<evidence type="ECO:0000256" key="1">
    <source>
        <dbReference type="SAM" id="MobiDB-lite"/>
    </source>
</evidence>
<comment type="caution">
    <text evidence="2">The sequence shown here is derived from an EMBL/GenBank/DDBJ whole genome shotgun (WGS) entry which is preliminary data.</text>
</comment>
<feature type="compositionally biased region" description="Low complexity" evidence="1">
    <location>
        <begin position="14"/>
        <end position="23"/>
    </location>
</feature>
<evidence type="ECO:0000313" key="2">
    <source>
        <dbReference type="EMBL" id="KAG2488913.1"/>
    </source>
</evidence>
<name>A0A835XRI4_9CHLO</name>
<proteinExistence type="predicted"/>
<organism evidence="2 3">
    <name type="scientific">Edaphochlamys debaryana</name>
    <dbReference type="NCBI Taxonomy" id="47281"/>
    <lineage>
        <taxon>Eukaryota</taxon>
        <taxon>Viridiplantae</taxon>
        <taxon>Chlorophyta</taxon>
        <taxon>core chlorophytes</taxon>
        <taxon>Chlorophyceae</taxon>
        <taxon>CS clade</taxon>
        <taxon>Chlamydomonadales</taxon>
        <taxon>Chlamydomonadales incertae sedis</taxon>
        <taxon>Edaphochlamys</taxon>
    </lineage>
</organism>
<keyword evidence="3" id="KW-1185">Reference proteome</keyword>
<sequence length="409" mass="40040">MPSPSPHAGVRPNSALSGSSSISPAEQRVMRLSRRSSSPDAESQRGGMALRPLAPAPQHIDISRRGLLLGGLLIAASPIGPAKAFPSETPNEVGHEGKGGFDGLGHPEGDFVPASLSYMSVLSRVQKTDTTSPSAGPLEAINIVRAGGLAQISNRILGEAAAAGGVFGGGGLAATDAGGAGALTPLDGSDVVEALEADGGGPGAAHAAGRVALLGPGAGGSGALGGRLERVVFTRQVDDVTYPRIVLALPPASPAPSAPAGRPMLPFAPKSSAMLSAVDPAVISAAATVGTAAATVVEAQADWAAAEKLFKKFMRGQPLGSGGADSELKAEGGQRGWGWEDVLGAIPVVVASSGLWGWLGGTTTVMLTGGSAAAATAAAVGGTVGGAAAFVGGAASDKQAEEEVVDAAL</sequence>
<feature type="region of interest" description="Disordered" evidence="1">
    <location>
        <begin position="1"/>
        <end position="54"/>
    </location>
</feature>
<reference evidence="2" key="1">
    <citation type="journal article" date="2020" name="bioRxiv">
        <title>Comparative genomics of Chlamydomonas.</title>
        <authorList>
            <person name="Craig R.J."/>
            <person name="Hasan A.R."/>
            <person name="Ness R.W."/>
            <person name="Keightley P.D."/>
        </authorList>
    </citation>
    <scope>NUCLEOTIDE SEQUENCE</scope>
    <source>
        <strain evidence="2">CCAP 11/70</strain>
    </source>
</reference>
<dbReference type="Proteomes" id="UP000612055">
    <property type="component" value="Unassembled WGS sequence"/>
</dbReference>
<dbReference type="EMBL" id="JAEHOE010000078">
    <property type="protein sequence ID" value="KAG2488913.1"/>
    <property type="molecule type" value="Genomic_DNA"/>
</dbReference>
<dbReference type="AlphaFoldDB" id="A0A835XRI4"/>
<protein>
    <submittedName>
        <fullName evidence="2">Uncharacterized protein</fullName>
    </submittedName>
</protein>
<gene>
    <name evidence="2" type="ORF">HYH03_012539</name>
</gene>
<evidence type="ECO:0000313" key="3">
    <source>
        <dbReference type="Proteomes" id="UP000612055"/>
    </source>
</evidence>